<feature type="transmembrane region" description="Helical" evidence="1">
    <location>
        <begin position="228"/>
        <end position="248"/>
    </location>
</feature>
<evidence type="ECO:0000256" key="1">
    <source>
        <dbReference type="SAM" id="Phobius"/>
    </source>
</evidence>
<keyword evidence="1" id="KW-0812">Transmembrane</keyword>
<evidence type="ECO:0000313" key="3">
    <source>
        <dbReference type="Proteomes" id="UP001262582"/>
    </source>
</evidence>
<organism evidence="2 3">
    <name type="scientific">Autumnicola musiva</name>
    <dbReference type="NCBI Taxonomy" id="3075589"/>
    <lineage>
        <taxon>Bacteria</taxon>
        <taxon>Pseudomonadati</taxon>
        <taxon>Bacteroidota</taxon>
        <taxon>Flavobacteriia</taxon>
        <taxon>Flavobacteriales</taxon>
        <taxon>Flavobacteriaceae</taxon>
        <taxon>Autumnicola</taxon>
    </lineage>
</organism>
<keyword evidence="1" id="KW-1133">Transmembrane helix</keyword>
<proteinExistence type="predicted"/>
<evidence type="ECO:0000313" key="2">
    <source>
        <dbReference type="EMBL" id="MDT0675221.1"/>
    </source>
</evidence>
<gene>
    <name evidence="2" type="ORF">RM539_01315</name>
</gene>
<accession>A0ABU3D0Z2</accession>
<feature type="transmembrane region" description="Helical" evidence="1">
    <location>
        <begin position="85"/>
        <end position="105"/>
    </location>
</feature>
<feature type="transmembrane region" description="Helical" evidence="1">
    <location>
        <begin position="49"/>
        <end position="73"/>
    </location>
</feature>
<feature type="transmembrane region" description="Helical" evidence="1">
    <location>
        <begin position="180"/>
        <end position="199"/>
    </location>
</feature>
<dbReference type="InterPro" id="IPR038330">
    <property type="entry name" value="TspO/MBR-related_sf"/>
</dbReference>
<dbReference type="Gene3D" id="1.20.1260.100">
    <property type="entry name" value="TspO/MBR protein"/>
    <property type="match status" value="1"/>
</dbReference>
<reference evidence="2 3" key="1">
    <citation type="submission" date="2023-09" db="EMBL/GenBank/DDBJ databases">
        <authorList>
            <person name="Rey-Velasco X."/>
        </authorList>
    </citation>
    <scope>NUCLEOTIDE SEQUENCE [LARGE SCALE GENOMIC DNA]</scope>
    <source>
        <strain evidence="2 3">F117</strain>
    </source>
</reference>
<dbReference type="RefSeq" id="WP_311501672.1">
    <property type="nucleotide sequence ID" value="NZ_JAVRHK010000001.1"/>
</dbReference>
<feature type="transmembrane region" description="Helical" evidence="1">
    <location>
        <begin position="143"/>
        <end position="168"/>
    </location>
</feature>
<name>A0ABU3D0Z2_9FLAO</name>
<keyword evidence="1" id="KW-0472">Membrane</keyword>
<comment type="caution">
    <text evidence="2">The sequence shown here is derived from an EMBL/GenBank/DDBJ whole genome shotgun (WGS) entry which is preliminary data.</text>
</comment>
<dbReference type="PANTHER" id="PTHR33802:SF1">
    <property type="entry name" value="XK-RELATED PROTEIN"/>
    <property type="match status" value="1"/>
</dbReference>
<keyword evidence="3" id="KW-1185">Reference proteome</keyword>
<dbReference type="EMBL" id="JAVRHK010000001">
    <property type="protein sequence ID" value="MDT0675221.1"/>
    <property type="molecule type" value="Genomic_DNA"/>
</dbReference>
<feature type="transmembrane region" description="Helical" evidence="1">
    <location>
        <begin position="111"/>
        <end position="131"/>
    </location>
</feature>
<sequence>MAKKLSILNFCSVIVAIIANYYAQAVKLNGNTMNSLSEKYFNLFTPADYAFSIWGVIYIALFAYSGFQIYSAYKPEKESDFVLQTGPWFIIANIANAGWILAWFYEATGLSVILMLIILFSLVKIILNTNMERWDAPLKIIGLVWWPICFYSGWIAVATIANISAYLAKINWSGWFLNEVQWTIIMIVAASIVNLAILYTRNMREFALVGVWALVAIYVRHSSENETLAWAAMIAAIVIFLSISYHGYKNRETSPMAKMKKS</sequence>
<feature type="transmembrane region" description="Helical" evidence="1">
    <location>
        <begin position="206"/>
        <end position="222"/>
    </location>
</feature>
<protein>
    <submittedName>
        <fullName evidence="2">Tryptophan-rich sensory protein</fullName>
    </submittedName>
</protein>
<dbReference type="PANTHER" id="PTHR33802">
    <property type="entry name" value="SI:CH211-161H7.5-RELATED"/>
    <property type="match status" value="1"/>
</dbReference>
<dbReference type="Proteomes" id="UP001262582">
    <property type="component" value="Unassembled WGS sequence"/>
</dbReference>